<dbReference type="PANTHER" id="PTHR30231">
    <property type="entry name" value="DNA POLYMERASE III SUBUNIT EPSILON"/>
    <property type="match status" value="1"/>
</dbReference>
<name>A0A498R5B3_9FIRM</name>
<reference evidence="4 5" key="1">
    <citation type="submission" date="2018-06" db="EMBL/GenBank/DDBJ databases">
        <authorList>
            <person name="Strepis N."/>
        </authorList>
    </citation>
    <scope>NUCLEOTIDE SEQUENCE [LARGE SCALE GENOMIC DNA]</scope>
    <source>
        <strain evidence="4">LUCI</strain>
    </source>
</reference>
<keyword evidence="5" id="KW-1185">Reference proteome</keyword>
<dbReference type="FunFam" id="3.30.420.10:FF:000045">
    <property type="entry name" value="3'-5' exonuclease DinG"/>
    <property type="match status" value="1"/>
</dbReference>
<dbReference type="AlphaFoldDB" id="A0A498R5B3"/>
<keyword evidence="2" id="KW-0472">Membrane</keyword>
<dbReference type="SMART" id="SM00479">
    <property type="entry name" value="EXOIII"/>
    <property type="match status" value="1"/>
</dbReference>
<protein>
    <submittedName>
        <fullName evidence="4">Exonuclease rnase t/dna polymerase iii</fullName>
    </submittedName>
</protein>
<dbReference type="CDD" id="cd06130">
    <property type="entry name" value="DNA_pol_III_epsilon_like"/>
    <property type="match status" value="1"/>
</dbReference>
<keyword evidence="1 4" id="KW-0540">Nuclease</keyword>
<evidence type="ECO:0000259" key="3">
    <source>
        <dbReference type="SMART" id="SM00479"/>
    </source>
</evidence>
<dbReference type="EMBL" id="UPPP01000066">
    <property type="protein sequence ID" value="VBB06644.1"/>
    <property type="molecule type" value="Genomic_DNA"/>
</dbReference>
<dbReference type="InterPro" id="IPR036397">
    <property type="entry name" value="RNaseH_sf"/>
</dbReference>
<gene>
    <name evidence="4" type="ORF">LUCI_1880</name>
</gene>
<keyword evidence="1 4" id="KW-0269">Exonuclease</keyword>
<dbReference type="Proteomes" id="UP000277811">
    <property type="component" value="Unassembled WGS sequence"/>
</dbReference>
<feature type="transmembrane region" description="Helical" evidence="2">
    <location>
        <begin position="32"/>
        <end position="52"/>
    </location>
</feature>
<keyword evidence="2" id="KW-0812">Transmembrane</keyword>
<dbReference type="PANTHER" id="PTHR30231:SF42">
    <property type="entry name" value="EXONUCLEASE"/>
    <property type="match status" value="1"/>
</dbReference>
<evidence type="ECO:0000256" key="1">
    <source>
        <dbReference type="ARBA" id="ARBA00022839"/>
    </source>
</evidence>
<dbReference type="GO" id="GO:0003676">
    <property type="term" value="F:nucleic acid binding"/>
    <property type="evidence" value="ECO:0007669"/>
    <property type="project" value="InterPro"/>
</dbReference>
<accession>A0A498R5B3</accession>
<dbReference type="GO" id="GO:0005829">
    <property type="term" value="C:cytosol"/>
    <property type="evidence" value="ECO:0007669"/>
    <property type="project" value="TreeGrafter"/>
</dbReference>
<keyword evidence="2" id="KW-1133">Transmembrane helix</keyword>
<proteinExistence type="predicted"/>
<keyword evidence="1 4" id="KW-0378">Hydrolase</keyword>
<dbReference type="Pfam" id="PF00929">
    <property type="entry name" value="RNase_T"/>
    <property type="match status" value="1"/>
</dbReference>
<dbReference type="Gene3D" id="3.30.420.10">
    <property type="entry name" value="Ribonuclease H-like superfamily/Ribonuclease H"/>
    <property type="match status" value="1"/>
</dbReference>
<feature type="domain" description="Exonuclease" evidence="3">
    <location>
        <begin position="69"/>
        <end position="233"/>
    </location>
</feature>
<dbReference type="GO" id="GO:0008408">
    <property type="term" value="F:3'-5' exonuclease activity"/>
    <property type="evidence" value="ECO:0007669"/>
    <property type="project" value="TreeGrafter"/>
</dbReference>
<evidence type="ECO:0000256" key="2">
    <source>
        <dbReference type="SAM" id="Phobius"/>
    </source>
</evidence>
<organism evidence="4 5">
    <name type="scientific">Lucifera butyrica</name>
    <dbReference type="NCBI Taxonomy" id="1351585"/>
    <lineage>
        <taxon>Bacteria</taxon>
        <taxon>Bacillati</taxon>
        <taxon>Bacillota</taxon>
        <taxon>Negativicutes</taxon>
        <taxon>Veillonellales</taxon>
        <taxon>Veillonellaceae</taxon>
        <taxon>Lucifera</taxon>
    </lineage>
</organism>
<dbReference type="SUPFAM" id="SSF53098">
    <property type="entry name" value="Ribonuclease H-like"/>
    <property type="match status" value="1"/>
</dbReference>
<evidence type="ECO:0000313" key="4">
    <source>
        <dbReference type="EMBL" id="VBB06644.1"/>
    </source>
</evidence>
<dbReference type="InterPro" id="IPR012337">
    <property type="entry name" value="RNaseH-like_sf"/>
</dbReference>
<dbReference type="InterPro" id="IPR013520">
    <property type="entry name" value="Ribonucl_H"/>
</dbReference>
<evidence type="ECO:0000313" key="5">
    <source>
        <dbReference type="Proteomes" id="UP000277811"/>
    </source>
</evidence>
<sequence length="251" mass="28819">MLFCGRKAPNIQTQHPMSNVRRYTCRKSAGSVFFLVYWLGVTGIAGSFAEYCRKKYQKSWTKVKGTRMNFVAIDFETANRSRSSACSMAAVTVENGQVVRSAYSLIRPAVLRFDYWNTRIHGITAADVADKPTFAELWERIRPHLENKIVIAHNATFDIGVLRTVLDEYQLRRPSFRYACTVEIARKVWPEIENYKLSTLAKQFAFVFEHHNALHDARACAQIAIEARRTLRAESFLQLATMVQVPVRDFN</sequence>